<evidence type="ECO:0000256" key="2">
    <source>
        <dbReference type="ARBA" id="ARBA00004892"/>
    </source>
</evidence>
<evidence type="ECO:0000313" key="8">
    <source>
        <dbReference type="Proteomes" id="UP000600799"/>
    </source>
</evidence>
<evidence type="ECO:0000256" key="4">
    <source>
        <dbReference type="ARBA" id="ARBA00012546"/>
    </source>
</evidence>
<dbReference type="Gene3D" id="1.10.2020.10">
    <property type="entry name" value="uronate isomerase, domain 2, chain A"/>
    <property type="match status" value="1"/>
</dbReference>
<accession>A0ABS0HJ58</accession>
<evidence type="ECO:0000256" key="6">
    <source>
        <dbReference type="ARBA" id="ARBA00023235"/>
    </source>
</evidence>
<evidence type="ECO:0000256" key="5">
    <source>
        <dbReference type="ARBA" id="ARBA00020555"/>
    </source>
</evidence>
<organism evidence="7 8">
    <name type="scientific">Novosphingobium jiangmenense</name>
    <dbReference type="NCBI Taxonomy" id="2791981"/>
    <lineage>
        <taxon>Bacteria</taxon>
        <taxon>Pseudomonadati</taxon>
        <taxon>Pseudomonadota</taxon>
        <taxon>Alphaproteobacteria</taxon>
        <taxon>Sphingomonadales</taxon>
        <taxon>Sphingomonadaceae</taxon>
        <taxon>Novosphingobium</taxon>
    </lineage>
</organism>
<evidence type="ECO:0000313" key="7">
    <source>
        <dbReference type="EMBL" id="MBF9152273.1"/>
    </source>
</evidence>
<proteinExistence type="inferred from homology"/>
<dbReference type="Gene3D" id="3.20.20.140">
    <property type="entry name" value="Metal-dependent hydrolases"/>
    <property type="match status" value="1"/>
</dbReference>
<sequence length="161" mass="18297">MPRNLELHPDRLFPAEPSLRAMARELYAGVAGLPIVSPHGHTDPRWFAGNETFGNASDLLLVPDHYVFRMLYSQGVALEDLGVRNRGVDPRAAWRLFAQAYGLFRGTPSRMWLDWVFAEAFGMGVQLCAETSDLYFDTITEMLSTEAFRPRALFERFNIEV</sequence>
<dbReference type="PANTHER" id="PTHR30068">
    <property type="entry name" value="URONATE ISOMERASE"/>
    <property type="match status" value="1"/>
</dbReference>
<evidence type="ECO:0000256" key="1">
    <source>
        <dbReference type="ARBA" id="ARBA00001165"/>
    </source>
</evidence>
<keyword evidence="8" id="KW-1185">Reference proteome</keyword>
<comment type="catalytic activity">
    <reaction evidence="1">
        <text>D-glucuronate = D-fructuronate</text>
        <dbReference type="Rhea" id="RHEA:13049"/>
        <dbReference type="ChEBI" id="CHEBI:58720"/>
        <dbReference type="ChEBI" id="CHEBI:59863"/>
        <dbReference type="EC" id="5.3.1.12"/>
    </reaction>
</comment>
<dbReference type="EMBL" id="JADQDC010000010">
    <property type="protein sequence ID" value="MBF9152273.1"/>
    <property type="molecule type" value="Genomic_DNA"/>
</dbReference>
<evidence type="ECO:0000256" key="3">
    <source>
        <dbReference type="ARBA" id="ARBA00008397"/>
    </source>
</evidence>
<comment type="pathway">
    <text evidence="2">Carbohydrate metabolism; pentose and glucuronate interconversion.</text>
</comment>
<dbReference type="Proteomes" id="UP000600799">
    <property type="component" value="Unassembled WGS sequence"/>
</dbReference>
<protein>
    <recommendedName>
        <fullName evidence="5">Uronate isomerase</fullName>
        <ecNumber evidence="4">5.3.1.12</ecNumber>
    </recommendedName>
</protein>
<dbReference type="InterPro" id="IPR032466">
    <property type="entry name" value="Metal_Hydrolase"/>
</dbReference>
<comment type="similarity">
    <text evidence="3">Belongs to the metallo-dependent hydrolases superfamily. Uronate isomerase family.</text>
</comment>
<comment type="caution">
    <text evidence="7">The sequence shown here is derived from an EMBL/GenBank/DDBJ whole genome shotgun (WGS) entry which is preliminary data.</text>
</comment>
<name>A0ABS0HJ58_9SPHN</name>
<dbReference type="Pfam" id="PF02614">
    <property type="entry name" value="UxaC"/>
    <property type="match status" value="1"/>
</dbReference>
<feature type="non-terminal residue" evidence="7">
    <location>
        <position position="161"/>
    </location>
</feature>
<dbReference type="RefSeq" id="WP_196276581.1">
    <property type="nucleotide sequence ID" value="NZ_JADQDC010000010.1"/>
</dbReference>
<dbReference type="EC" id="5.3.1.12" evidence="4"/>
<keyword evidence="6 7" id="KW-0413">Isomerase</keyword>
<dbReference type="SUPFAM" id="SSF51556">
    <property type="entry name" value="Metallo-dependent hydrolases"/>
    <property type="match status" value="1"/>
</dbReference>
<gene>
    <name evidence="7" type="ORF">I2488_14790</name>
</gene>
<dbReference type="PANTHER" id="PTHR30068:SF4">
    <property type="entry name" value="URONATE ISOMERASE"/>
    <property type="match status" value="1"/>
</dbReference>
<dbReference type="InterPro" id="IPR003766">
    <property type="entry name" value="Uronate_isomerase"/>
</dbReference>
<dbReference type="GO" id="GO:0016853">
    <property type="term" value="F:isomerase activity"/>
    <property type="evidence" value="ECO:0007669"/>
    <property type="project" value="UniProtKB-KW"/>
</dbReference>
<reference evidence="7 8" key="1">
    <citation type="submission" date="2020-11" db="EMBL/GenBank/DDBJ databases">
        <title>The genome sequence of Novosphingobium sp. 1Y9A.</title>
        <authorList>
            <person name="Liu Y."/>
        </authorList>
    </citation>
    <scope>NUCLEOTIDE SEQUENCE [LARGE SCALE GENOMIC DNA]</scope>
    <source>
        <strain evidence="7 8">1Y9A</strain>
    </source>
</reference>